<accession>A0AAE4Z7J1</accession>
<sequence length="65" mass="7684">MCEEKIMRCPHCHNVGPWVWVGFGKDWVLCQFCQRRIRWAEVMAEHLVGESEHWTPASQKTGAYH</sequence>
<comment type="caution">
    <text evidence="1">The sequence shown here is derived from an EMBL/GenBank/DDBJ whole genome shotgun (WGS) entry which is preliminary data.</text>
</comment>
<dbReference type="AlphaFoldDB" id="A0AAE4Z7J1"/>
<evidence type="ECO:0000313" key="1">
    <source>
        <dbReference type="EMBL" id="NIR74443.1"/>
    </source>
</evidence>
<proteinExistence type="predicted"/>
<dbReference type="Proteomes" id="UP000702544">
    <property type="component" value="Unassembled WGS sequence"/>
</dbReference>
<organism evidence="1 2">
    <name type="scientific">Candidatus Kutchimonas denitrificans</name>
    <dbReference type="NCBI Taxonomy" id="3056748"/>
    <lineage>
        <taxon>Bacteria</taxon>
        <taxon>Pseudomonadati</taxon>
        <taxon>Gemmatimonadota</taxon>
        <taxon>Gemmatimonadia</taxon>
        <taxon>Candidatus Palauibacterales</taxon>
        <taxon>Candidatus Palauibacteraceae</taxon>
        <taxon>Candidatus Kutchimonas</taxon>
    </lineage>
</organism>
<dbReference type="EMBL" id="JAACAK010000041">
    <property type="protein sequence ID" value="NIR74443.1"/>
    <property type="molecule type" value="Genomic_DNA"/>
</dbReference>
<gene>
    <name evidence="1" type="ORF">GWO12_04945</name>
</gene>
<name>A0AAE4Z7J1_9BACT</name>
<reference evidence="1 2" key="1">
    <citation type="submission" date="2020-01" db="EMBL/GenBank/DDBJ databases">
        <title>Genomes assembled from Gulf of Kutch pelagic sediment metagenomes.</title>
        <authorList>
            <person name="Chandrashekar M."/>
            <person name="Mahajan M.S."/>
            <person name="Dave K.J."/>
            <person name="Vatsa P."/>
            <person name="Nathani N.M."/>
        </authorList>
    </citation>
    <scope>NUCLEOTIDE SEQUENCE [LARGE SCALE GENOMIC DNA]</scope>
    <source>
        <strain evidence="1">KS3-K002</strain>
    </source>
</reference>
<protein>
    <submittedName>
        <fullName evidence="1">Uncharacterized protein</fullName>
    </submittedName>
</protein>
<evidence type="ECO:0000313" key="2">
    <source>
        <dbReference type="Proteomes" id="UP000702544"/>
    </source>
</evidence>